<dbReference type="EMBL" id="OX597827">
    <property type="protein sequence ID" value="CAI9733558.1"/>
    <property type="molecule type" value="Genomic_DNA"/>
</dbReference>
<reference evidence="2" key="1">
    <citation type="submission" date="2023-08" db="EMBL/GenBank/DDBJ databases">
        <authorList>
            <person name="Alioto T."/>
            <person name="Alioto T."/>
            <person name="Gomez Garrido J."/>
        </authorList>
    </citation>
    <scope>NUCLEOTIDE SEQUENCE</scope>
</reference>
<gene>
    <name evidence="2" type="ORF">OCTVUL_1B029754</name>
</gene>
<protein>
    <submittedName>
        <fullName evidence="2">Uncharacterized protein</fullName>
    </submittedName>
</protein>
<evidence type="ECO:0000256" key="1">
    <source>
        <dbReference type="SAM" id="Phobius"/>
    </source>
</evidence>
<feature type="transmembrane region" description="Helical" evidence="1">
    <location>
        <begin position="20"/>
        <end position="41"/>
    </location>
</feature>
<evidence type="ECO:0000313" key="2">
    <source>
        <dbReference type="EMBL" id="CAI9733558.1"/>
    </source>
</evidence>
<accession>A0AA36BGD2</accession>
<sequence length="83" mass="9856">MRLTPNAMFYEGDHKLNSYLFISYIVIFMILEPSSSCLNNFSPFSSSYRSIRYHLECIQMAKKKKKKKMEKNLEEEREMSCVA</sequence>
<keyword evidence="1" id="KW-1133">Transmembrane helix</keyword>
<dbReference type="AlphaFoldDB" id="A0AA36BGD2"/>
<name>A0AA36BGD2_OCTVU</name>
<dbReference type="Proteomes" id="UP001162480">
    <property type="component" value="Chromosome 14"/>
</dbReference>
<keyword evidence="3" id="KW-1185">Reference proteome</keyword>
<keyword evidence="1" id="KW-0472">Membrane</keyword>
<keyword evidence="1" id="KW-0812">Transmembrane</keyword>
<proteinExistence type="predicted"/>
<evidence type="ECO:0000313" key="3">
    <source>
        <dbReference type="Proteomes" id="UP001162480"/>
    </source>
</evidence>
<organism evidence="2 3">
    <name type="scientific">Octopus vulgaris</name>
    <name type="common">Common octopus</name>
    <dbReference type="NCBI Taxonomy" id="6645"/>
    <lineage>
        <taxon>Eukaryota</taxon>
        <taxon>Metazoa</taxon>
        <taxon>Spiralia</taxon>
        <taxon>Lophotrochozoa</taxon>
        <taxon>Mollusca</taxon>
        <taxon>Cephalopoda</taxon>
        <taxon>Coleoidea</taxon>
        <taxon>Octopodiformes</taxon>
        <taxon>Octopoda</taxon>
        <taxon>Incirrata</taxon>
        <taxon>Octopodidae</taxon>
        <taxon>Octopus</taxon>
    </lineage>
</organism>